<dbReference type="EMBL" id="WXEY01000005">
    <property type="protein sequence ID" value="MZP29460.1"/>
    <property type="molecule type" value="Genomic_DNA"/>
</dbReference>
<evidence type="ECO:0000313" key="4">
    <source>
        <dbReference type="Proteomes" id="UP000463470"/>
    </source>
</evidence>
<dbReference type="PANTHER" id="PTHR43861">
    <property type="entry name" value="TRANS-ACONITATE 2-METHYLTRANSFERASE-RELATED"/>
    <property type="match status" value="1"/>
</dbReference>
<dbReference type="Pfam" id="PF13649">
    <property type="entry name" value="Methyltransf_25"/>
    <property type="match status" value="1"/>
</dbReference>
<dbReference type="RefSeq" id="WP_161256937.1">
    <property type="nucleotide sequence ID" value="NZ_WXEY01000005.1"/>
</dbReference>
<dbReference type="Proteomes" id="UP000463470">
    <property type="component" value="Unassembled WGS sequence"/>
</dbReference>
<dbReference type="OrthoDB" id="5522265at2"/>
<dbReference type="GO" id="GO:0032259">
    <property type="term" value="P:methylation"/>
    <property type="evidence" value="ECO:0007669"/>
    <property type="project" value="UniProtKB-KW"/>
</dbReference>
<organism evidence="3 4">
    <name type="scientific">Heliomicrobium undosum</name>
    <dbReference type="NCBI Taxonomy" id="121734"/>
    <lineage>
        <taxon>Bacteria</taxon>
        <taxon>Bacillati</taxon>
        <taxon>Bacillota</taxon>
        <taxon>Clostridia</taxon>
        <taxon>Eubacteriales</taxon>
        <taxon>Heliobacteriaceae</taxon>
        <taxon>Heliomicrobium</taxon>
    </lineage>
</organism>
<name>A0A845L4A3_9FIRM</name>
<sequence>MSDWSKLSLEVSEQALRDIEKMDHRLFNIDDEEISGKNEQQIREMIVGEYFARVAAYAGKVASSFLFRSQWSHEPAEWFDHRHHFLYPEKFMTDYTILSLSNVLEKLPLNGTILDLCSGDGWADYHFYRKRASRVTCVELNEAGYKTALRLHGADNIEYRHGDVLTFEPERDAYDVVLIRGAIEHFSREDQQLLFNKAYGALKPGGWFCGDTPAANQSGEKHLHFHINEWRDEAEMRSELSQVFHIVETKSLKSQSLTTLYWQCGK</sequence>
<dbReference type="GO" id="GO:0008168">
    <property type="term" value="F:methyltransferase activity"/>
    <property type="evidence" value="ECO:0007669"/>
    <property type="project" value="UniProtKB-KW"/>
</dbReference>
<evidence type="ECO:0000259" key="2">
    <source>
        <dbReference type="Pfam" id="PF13649"/>
    </source>
</evidence>
<keyword evidence="3" id="KW-0489">Methyltransferase</keyword>
<protein>
    <submittedName>
        <fullName evidence="3">Methyltransferase domain-containing protein</fullName>
    </submittedName>
</protein>
<dbReference type="InterPro" id="IPR029063">
    <property type="entry name" value="SAM-dependent_MTases_sf"/>
</dbReference>
<dbReference type="SUPFAM" id="SSF53335">
    <property type="entry name" value="S-adenosyl-L-methionine-dependent methyltransferases"/>
    <property type="match status" value="1"/>
</dbReference>
<proteinExistence type="predicted"/>
<reference evidence="3 4" key="1">
    <citation type="submission" date="2020-01" db="EMBL/GenBank/DDBJ databases">
        <title>Whole-genome sequence of Heliobacterium undosum DSM 13378.</title>
        <authorList>
            <person name="Kyndt J.A."/>
            <person name="Meyer T.E."/>
        </authorList>
    </citation>
    <scope>NUCLEOTIDE SEQUENCE [LARGE SCALE GENOMIC DNA]</scope>
    <source>
        <strain evidence="3 4">DSM 13378</strain>
    </source>
</reference>
<feature type="domain" description="Methyltransferase" evidence="2">
    <location>
        <begin position="113"/>
        <end position="206"/>
    </location>
</feature>
<accession>A0A845L4A3</accession>
<evidence type="ECO:0000256" key="1">
    <source>
        <dbReference type="ARBA" id="ARBA00022679"/>
    </source>
</evidence>
<dbReference type="AlphaFoldDB" id="A0A845L4A3"/>
<keyword evidence="4" id="KW-1185">Reference proteome</keyword>
<dbReference type="CDD" id="cd02440">
    <property type="entry name" value="AdoMet_MTases"/>
    <property type="match status" value="1"/>
</dbReference>
<dbReference type="InterPro" id="IPR041698">
    <property type="entry name" value="Methyltransf_25"/>
</dbReference>
<gene>
    <name evidence="3" type="ORF">GTO91_07045</name>
</gene>
<comment type="caution">
    <text evidence="3">The sequence shown here is derived from an EMBL/GenBank/DDBJ whole genome shotgun (WGS) entry which is preliminary data.</text>
</comment>
<evidence type="ECO:0000313" key="3">
    <source>
        <dbReference type="EMBL" id="MZP29460.1"/>
    </source>
</evidence>
<dbReference type="Gene3D" id="3.40.50.150">
    <property type="entry name" value="Vaccinia Virus protein VP39"/>
    <property type="match status" value="1"/>
</dbReference>
<keyword evidence="1 3" id="KW-0808">Transferase</keyword>